<feature type="transmembrane region" description="Helical" evidence="1">
    <location>
        <begin position="46"/>
        <end position="68"/>
    </location>
</feature>
<evidence type="ECO:0000256" key="1">
    <source>
        <dbReference type="SAM" id="Phobius"/>
    </source>
</evidence>
<accession>A0AB35INQ6</accession>
<evidence type="ECO:0000313" key="2">
    <source>
        <dbReference type="EMBL" id="MDB7084455.1"/>
    </source>
</evidence>
<keyword evidence="1" id="KW-1133">Transmembrane helix</keyword>
<dbReference type="EMBL" id="JAQLKE010000019">
    <property type="protein sequence ID" value="MDB7084455.1"/>
    <property type="molecule type" value="Genomic_DNA"/>
</dbReference>
<comment type="caution">
    <text evidence="2">The sequence shown here is derived from an EMBL/GenBank/DDBJ whole genome shotgun (WGS) entry which is preliminary data.</text>
</comment>
<protein>
    <submittedName>
        <fullName evidence="2">Uncharacterized protein</fullName>
    </submittedName>
</protein>
<feature type="transmembrane region" description="Helical" evidence="1">
    <location>
        <begin position="12"/>
        <end position="34"/>
    </location>
</feature>
<dbReference type="AlphaFoldDB" id="A0AB35INQ6"/>
<feature type="non-terminal residue" evidence="2">
    <location>
        <position position="1"/>
    </location>
</feature>
<gene>
    <name evidence="2" type="ORF">PM738_11630</name>
</gene>
<name>A0AB35INQ6_9FIRM</name>
<organism evidence="2 3">
    <name type="scientific">Thomasclavelia ramosa</name>
    <dbReference type="NCBI Taxonomy" id="1547"/>
    <lineage>
        <taxon>Bacteria</taxon>
        <taxon>Bacillati</taxon>
        <taxon>Bacillota</taxon>
        <taxon>Erysipelotrichia</taxon>
        <taxon>Erysipelotrichales</taxon>
        <taxon>Coprobacillaceae</taxon>
        <taxon>Thomasclavelia</taxon>
    </lineage>
</organism>
<proteinExistence type="predicted"/>
<dbReference type="RefSeq" id="WP_272018977.1">
    <property type="nucleotide sequence ID" value="NZ_JAQLKE010000019.1"/>
</dbReference>
<keyword evidence="1" id="KW-0812">Transmembrane</keyword>
<dbReference type="Proteomes" id="UP001211987">
    <property type="component" value="Unassembled WGS sequence"/>
</dbReference>
<reference evidence="2" key="1">
    <citation type="submission" date="2023-01" db="EMBL/GenBank/DDBJ databases">
        <title>Human gut microbiome strain richness.</title>
        <authorList>
            <person name="Chen-Liaw A."/>
        </authorList>
    </citation>
    <scope>NUCLEOTIDE SEQUENCE</scope>
    <source>
        <strain evidence="2">1001217st2_G6_1001217B_191108</strain>
    </source>
</reference>
<keyword evidence="1" id="KW-0472">Membrane</keyword>
<sequence length="71" mass="8105">LQLVAAFILYHVRFFIITPLKLFETLSLAGGFIADKKQAVISTACFSKNVYTSFFQIYLILLICIPQMNWA</sequence>
<evidence type="ECO:0000313" key="3">
    <source>
        <dbReference type="Proteomes" id="UP001211987"/>
    </source>
</evidence>